<comment type="subcellular location">
    <subcellularLocation>
        <location evidence="1">Cell membrane</location>
        <topology evidence="1">Single-pass membrane protein</topology>
    </subcellularLocation>
    <subcellularLocation>
        <location evidence="7">Cell membrane</location>
        <topology evidence="7">Single-pass type II membrane protein</topology>
    </subcellularLocation>
</comment>
<keyword evidence="6 8" id="KW-0472">Membrane</keyword>
<dbReference type="PANTHER" id="PTHR30558">
    <property type="entry name" value="EXBD MEMBRANE COMPONENT OF PMF-DRIVEN MACROMOLECULE IMPORT SYSTEM"/>
    <property type="match status" value="1"/>
</dbReference>
<dbReference type="Gene3D" id="3.30.420.270">
    <property type="match status" value="1"/>
</dbReference>
<evidence type="ECO:0000256" key="2">
    <source>
        <dbReference type="ARBA" id="ARBA00005811"/>
    </source>
</evidence>
<dbReference type="HOGENOM" id="CLU_085305_3_0_7"/>
<reference evidence="9 10" key="1">
    <citation type="journal article" date="2011" name="J. Bacteriol.">
        <title>Complete genome sequence and updated annotation of Desulfovibrio alaskensis G20.</title>
        <authorList>
            <person name="Hauser L.J."/>
            <person name="Land M.L."/>
            <person name="Brown S.D."/>
            <person name="Larimer F."/>
            <person name="Keller K.L."/>
            <person name="Rapp-Giles B.J."/>
            <person name="Price M.N."/>
            <person name="Lin M."/>
            <person name="Bruce D.C."/>
            <person name="Detter J.C."/>
            <person name="Tapia R."/>
            <person name="Han C.S."/>
            <person name="Goodwin L.A."/>
            <person name="Cheng J.F."/>
            <person name="Pitluck S."/>
            <person name="Copeland A."/>
            <person name="Lucas S."/>
            <person name="Nolan M."/>
            <person name="Lapidus A.L."/>
            <person name="Palumbo A.V."/>
            <person name="Wall J.D."/>
        </authorList>
    </citation>
    <scope>NUCLEOTIDE SEQUENCE [LARGE SCALE GENOMIC DNA]</scope>
    <source>
        <strain evidence="10">ATCC BAA 1058 / DSM 17464 / G20</strain>
    </source>
</reference>
<evidence type="ECO:0000256" key="8">
    <source>
        <dbReference type="SAM" id="Phobius"/>
    </source>
</evidence>
<accession>Q315Z0</accession>
<dbReference type="InterPro" id="IPR003400">
    <property type="entry name" value="ExbD"/>
</dbReference>
<dbReference type="RefSeq" id="WP_011366584.1">
    <property type="nucleotide sequence ID" value="NC_007519.1"/>
</dbReference>
<dbReference type="AlphaFoldDB" id="Q315Z0"/>
<evidence type="ECO:0000256" key="7">
    <source>
        <dbReference type="RuleBase" id="RU003879"/>
    </source>
</evidence>
<evidence type="ECO:0000256" key="5">
    <source>
        <dbReference type="ARBA" id="ARBA00022989"/>
    </source>
</evidence>
<evidence type="ECO:0000256" key="4">
    <source>
        <dbReference type="ARBA" id="ARBA00022692"/>
    </source>
</evidence>
<dbReference type="Pfam" id="PF02472">
    <property type="entry name" value="ExbD"/>
    <property type="match status" value="1"/>
</dbReference>
<name>Q315Z0_OLEA2</name>
<sequence length="134" mass="14507">MRWRGTTQDEVVNDIDLTPMIDMVFILLIFFIVSTSFIKESGVVVERPAAATGEGRQVQVVVAIDSDNVLWMEGESVDIRSLESRMAGLLAEKDNLAVIVAADVQSSSGVLVRAIDLCRQAGVRDVSVATKDAP</sequence>
<dbReference type="GO" id="GO:0022857">
    <property type="term" value="F:transmembrane transporter activity"/>
    <property type="evidence" value="ECO:0007669"/>
    <property type="project" value="InterPro"/>
</dbReference>
<feature type="transmembrane region" description="Helical" evidence="8">
    <location>
        <begin position="20"/>
        <end position="38"/>
    </location>
</feature>
<evidence type="ECO:0000313" key="9">
    <source>
        <dbReference type="EMBL" id="ABB37256.1"/>
    </source>
</evidence>
<dbReference type="Proteomes" id="UP000002710">
    <property type="component" value="Chromosome"/>
</dbReference>
<proteinExistence type="inferred from homology"/>
<dbReference type="GO" id="GO:0015031">
    <property type="term" value="P:protein transport"/>
    <property type="evidence" value="ECO:0007669"/>
    <property type="project" value="UniProtKB-KW"/>
</dbReference>
<keyword evidence="7" id="KW-0653">Protein transport</keyword>
<keyword evidence="4 7" id="KW-0812">Transmembrane</keyword>
<dbReference type="PANTHER" id="PTHR30558:SF13">
    <property type="entry name" value="BIOPOLYMER TRANSPORT PROTEIN EXBD2"/>
    <property type="match status" value="1"/>
</dbReference>
<evidence type="ECO:0000313" key="10">
    <source>
        <dbReference type="Proteomes" id="UP000002710"/>
    </source>
</evidence>
<evidence type="ECO:0000256" key="1">
    <source>
        <dbReference type="ARBA" id="ARBA00004162"/>
    </source>
</evidence>
<dbReference type="eggNOG" id="COG0848">
    <property type="taxonomic scope" value="Bacteria"/>
</dbReference>
<protein>
    <submittedName>
        <fullName evidence="9">Biopolymer transport protein ExbD/TolR</fullName>
    </submittedName>
</protein>
<dbReference type="KEGG" id="dde:Dde_0455"/>
<gene>
    <name evidence="9" type="ordered locus">Dde_0455</name>
</gene>
<organism evidence="9 10">
    <name type="scientific">Oleidesulfovibrio alaskensis (strain ATCC BAA-1058 / DSM 17464 / G20)</name>
    <name type="common">Desulfovibrio alaskensis</name>
    <dbReference type="NCBI Taxonomy" id="207559"/>
    <lineage>
        <taxon>Bacteria</taxon>
        <taxon>Pseudomonadati</taxon>
        <taxon>Thermodesulfobacteriota</taxon>
        <taxon>Desulfovibrionia</taxon>
        <taxon>Desulfovibrionales</taxon>
        <taxon>Desulfovibrionaceae</taxon>
        <taxon>Oleidesulfovibrio</taxon>
    </lineage>
</organism>
<evidence type="ECO:0000256" key="3">
    <source>
        <dbReference type="ARBA" id="ARBA00022475"/>
    </source>
</evidence>
<dbReference type="STRING" id="207559.Dde_0455"/>
<comment type="similarity">
    <text evidence="2 7">Belongs to the ExbD/TolR family.</text>
</comment>
<keyword evidence="3" id="KW-1003">Cell membrane</keyword>
<keyword evidence="10" id="KW-1185">Reference proteome</keyword>
<dbReference type="EMBL" id="CP000112">
    <property type="protein sequence ID" value="ABB37256.1"/>
    <property type="molecule type" value="Genomic_DNA"/>
</dbReference>
<keyword evidence="5 8" id="KW-1133">Transmembrane helix</keyword>
<dbReference type="GO" id="GO:0005886">
    <property type="term" value="C:plasma membrane"/>
    <property type="evidence" value="ECO:0007669"/>
    <property type="project" value="UniProtKB-SubCell"/>
</dbReference>
<keyword evidence="7" id="KW-0813">Transport</keyword>
<evidence type="ECO:0000256" key="6">
    <source>
        <dbReference type="ARBA" id="ARBA00023136"/>
    </source>
</evidence>